<keyword evidence="1" id="KW-0812">Transmembrane</keyword>
<organism evidence="2 3">
    <name type="scientific">Tenacibaculum aiptasiae</name>
    <dbReference type="NCBI Taxonomy" id="426481"/>
    <lineage>
        <taxon>Bacteria</taxon>
        <taxon>Pseudomonadati</taxon>
        <taxon>Bacteroidota</taxon>
        <taxon>Flavobacteriia</taxon>
        <taxon>Flavobacteriales</taxon>
        <taxon>Flavobacteriaceae</taxon>
        <taxon>Tenacibaculum</taxon>
    </lineage>
</organism>
<evidence type="ECO:0000313" key="2">
    <source>
        <dbReference type="EMBL" id="KAB1160646.1"/>
    </source>
</evidence>
<dbReference type="RefSeq" id="WP_150898275.1">
    <property type="nucleotide sequence ID" value="NZ_WAAU01000003.1"/>
</dbReference>
<feature type="transmembrane region" description="Helical" evidence="1">
    <location>
        <begin position="116"/>
        <end position="133"/>
    </location>
</feature>
<accession>A0A7J5ASN5</accession>
<dbReference type="OrthoDB" id="667323at2"/>
<dbReference type="AlphaFoldDB" id="A0A7J5ASN5"/>
<protein>
    <submittedName>
        <fullName evidence="2">Uncharacterized protein</fullName>
    </submittedName>
</protein>
<evidence type="ECO:0000256" key="1">
    <source>
        <dbReference type="SAM" id="Phobius"/>
    </source>
</evidence>
<name>A0A7J5ASN5_9FLAO</name>
<keyword evidence="3" id="KW-1185">Reference proteome</keyword>
<gene>
    <name evidence="2" type="ORF">F7018_01875</name>
</gene>
<evidence type="ECO:0000313" key="3">
    <source>
        <dbReference type="Proteomes" id="UP000467305"/>
    </source>
</evidence>
<keyword evidence="1" id="KW-0472">Membrane</keyword>
<feature type="transmembrane region" description="Helical" evidence="1">
    <location>
        <begin position="153"/>
        <end position="181"/>
    </location>
</feature>
<proteinExistence type="predicted"/>
<dbReference type="EMBL" id="WAAU01000003">
    <property type="protein sequence ID" value="KAB1160646.1"/>
    <property type="molecule type" value="Genomic_DNA"/>
</dbReference>
<keyword evidence="1" id="KW-1133">Transmembrane helix</keyword>
<dbReference type="Proteomes" id="UP000467305">
    <property type="component" value="Unassembled WGS sequence"/>
</dbReference>
<reference evidence="2 3" key="1">
    <citation type="submission" date="2019-09" db="EMBL/GenBank/DDBJ databases">
        <authorList>
            <person name="Cao W.R."/>
        </authorList>
    </citation>
    <scope>NUCLEOTIDE SEQUENCE [LARGE SCALE GENOMIC DNA]</scope>
    <source>
        <strain evidence="3">a4</strain>
    </source>
</reference>
<comment type="caution">
    <text evidence="2">The sequence shown here is derived from an EMBL/GenBank/DDBJ whole genome shotgun (WGS) entry which is preliminary data.</text>
</comment>
<sequence length="195" mass="22764">MKYWFGNDNNFIVVTNESIYIGKTNKYIKSELVTGFEKSIIPEDIFNIPFSYIKSIENPEEDNKMKVFYGGSSEEEIIINDEKIKREVFLYLKESLFRFNYFKEKPSFMKYIKPQAFAILFSTAIFLWIFFLAGEIEKGYEYEVRGRQGLGGLILGLAQFGTVKVILGYLIILSIAVFALIKKLKKRTLTEYLVR</sequence>